<accession>A0ABD6DLI0</accession>
<keyword evidence="4" id="KW-1185">Reference proteome</keyword>
<dbReference type="Proteomes" id="UP001597034">
    <property type="component" value="Unassembled WGS sequence"/>
</dbReference>
<dbReference type="InterPro" id="IPR039448">
    <property type="entry name" value="Beta_helix"/>
</dbReference>
<sequence length="298" mass="32096">MVSRQAILALCLAGVLALSAVGSVGAIPSATTTAVQIDSCRTIDEPGTYELTEDIEDSERDRCIVIEADDVTFDGNGHAIDGVGDDDTIGVYIGETSETYVNDLEVSHWDEGILATAPDSSGGDYAFVEDIEAHHNKDGVKARDFFEFGLEDVEAHHNTDDGIHLKQLTEGYMRDVHSHDNAEDGVYFDVVGDGGVDNSVIEDNGDDGIDHQSSSNIYIEQSTIEDNADDGVFFRGSSRAESDVVDSTIRDNGDDGVDVKTSSDISVRENTICENDDDQIVVRDSASDISTRDNDLTC</sequence>
<name>A0ABD6DLI0_9EURY</name>
<dbReference type="AlphaFoldDB" id="A0ABD6DLI0"/>
<dbReference type="InterPro" id="IPR011050">
    <property type="entry name" value="Pectin_lyase_fold/virulence"/>
</dbReference>
<evidence type="ECO:0000313" key="3">
    <source>
        <dbReference type="EMBL" id="MFD1646139.1"/>
    </source>
</evidence>
<evidence type="ECO:0000256" key="1">
    <source>
        <dbReference type="ARBA" id="ARBA00022737"/>
    </source>
</evidence>
<evidence type="ECO:0000313" key="4">
    <source>
        <dbReference type="Proteomes" id="UP001597034"/>
    </source>
</evidence>
<organism evidence="3 4">
    <name type="scientific">Haloarchaeobius litoreus</name>
    <dbReference type="NCBI Taxonomy" id="755306"/>
    <lineage>
        <taxon>Archaea</taxon>
        <taxon>Methanobacteriati</taxon>
        <taxon>Methanobacteriota</taxon>
        <taxon>Stenosarchaea group</taxon>
        <taxon>Halobacteria</taxon>
        <taxon>Halobacteriales</taxon>
        <taxon>Halorubellaceae</taxon>
        <taxon>Haloarchaeobius</taxon>
    </lineage>
</organism>
<dbReference type="EMBL" id="JBHUDO010000002">
    <property type="protein sequence ID" value="MFD1646139.1"/>
    <property type="molecule type" value="Genomic_DNA"/>
</dbReference>
<dbReference type="PANTHER" id="PTHR22990">
    <property type="entry name" value="F-BOX ONLY PROTEIN"/>
    <property type="match status" value="1"/>
</dbReference>
<dbReference type="RefSeq" id="WP_256398338.1">
    <property type="nucleotide sequence ID" value="NZ_JANHJR010000001.1"/>
</dbReference>
<dbReference type="SUPFAM" id="SSF51126">
    <property type="entry name" value="Pectin lyase-like"/>
    <property type="match status" value="1"/>
</dbReference>
<feature type="domain" description="Right handed beta helix" evidence="2">
    <location>
        <begin position="173"/>
        <end position="296"/>
    </location>
</feature>
<dbReference type="Gene3D" id="2.160.20.10">
    <property type="entry name" value="Single-stranded right-handed beta-helix, Pectin lyase-like"/>
    <property type="match status" value="1"/>
</dbReference>
<dbReference type="InterPro" id="IPR051550">
    <property type="entry name" value="SCF-Subunits/Alg-Epimerases"/>
</dbReference>
<dbReference type="InterPro" id="IPR012334">
    <property type="entry name" value="Pectin_lyas_fold"/>
</dbReference>
<keyword evidence="1" id="KW-0677">Repeat</keyword>
<dbReference type="PANTHER" id="PTHR22990:SF15">
    <property type="entry name" value="F-BOX ONLY PROTEIN 10"/>
    <property type="match status" value="1"/>
</dbReference>
<comment type="caution">
    <text evidence="3">The sequence shown here is derived from an EMBL/GenBank/DDBJ whole genome shotgun (WGS) entry which is preliminary data.</text>
</comment>
<gene>
    <name evidence="3" type="ORF">ACFSBL_10640</name>
</gene>
<dbReference type="Pfam" id="PF13229">
    <property type="entry name" value="Beta_helix"/>
    <property type="match status" value="1"/>
</dbReference>
<protein>
    <submittedName>
        <fullName evidence="3">Right-handed parallel beta-helix repeat-containing protein</fullName>
    </submittedName>
</protein>
<dbReference type="InterPro" id="IPR006626">
    <property type="entry name" value="PbH1"/>
</dbReference>
<dbReference type="SMART" id="SM00710">
    <property type="entry name" value="PbH1"/>
    <property type="match status" value="6"/>
</dbReference>
<reference evidence="3 4" key="1">
    <citation type="journal article" date="2019" name="Int. J. Syst. Evol. Microbiol.">
        <title>The Global Catalogue of Microorganisms (GCM) 10K type strain sequencing project: providing services to taxonomists for standard genome sequencing and annotation.</title>
        <authorList>
            <consortium name="The Broad Institute Genomics Platform"/>
            <consortium name="The Broad Institute Genome Sequencing Center for Infectious Disease"/>
            <person name="Wu L."/>
            <person name="Ma J."/>
        </authorList>
    </citation>
    <scope>NUCLEOTIDE SEQUENCE [LARGE SCALE GENOMIC DNA]</scope>
    <source>
        <strain evidence="3 4">CGMCC 1.10390</strain>
    </source>
</reference>
<proteinExistence type="predicted"/>
<evidence type="ECO:0000259" key="2">
    <source>
        <dbReference type="Pfam" id="PF13229"/>
    </source>
</evidence>